<dbReference type="NCBIfam" id="TIGR03438">
    <property type="entry name" value="egtD_ergothio"/>
    <property type="match status" value="1"/>
</dbReference>
<dbReference type="Pfam" id="PF10017">
    <property type="entry name" value="Methyltransf_33"/>
    <property type="match status" value="1"/>
</dbReference>
<protein>
    <submittedName>
        <fullName evidence="4">L-histidine N(Alpha)-methyltransferase</fullName>
        <ecNumber evidence="4">2.1.1.44</ecNumber>
    </submittedName>
</protein>
<dbReference type="GO" id="GO:0032259">
    <property type="term" value="P:methylation"/>
    <property type="evidence" value="ECO:0007669"/>
    <property type="project" value="UniProtKB-KW"/>
</dbReference>
<evidence type="ECO:0000313" key="5">
    <source>
        <dbReference type="Proteomes" id="UP001597369"/>
    </source>
</evidence>
<dbReference type="PANTHER" id="PTHR43397:SF1">
    <property type="entry name" value="ERGOTHIONEINE BIOSYNTHESIS PROTEIN 1"/>
    <property type="match status" value="1"/>
</dbReference>
<dbReference type="Proteomes" id="UP001597369">
    <property type="component" value="Unassembled WGS sequence"/>
</dbReference>
<reference evidence="5" key="1">
    <citation type="journal article" date="2019" name="Int. J. Syst. Evol. Microbiol.">
        <title>The Global Catalogue of Microorganisms (GCM) 10K type strain sequencing project: providing services to taxonomists for standard genome sequencing and annotation.</title>
        <authorList>
            <consortium name="The Broad Institute Genomics Platform"/>
            <consortium name="The Broad Institute Genome Sequencing Center for Infectious Disease"/>
            <person name="Wu L."/>
            <person name="Ma J."/>
        </authorList>
    </citation>
    <scope>NUCLEOTIDE SEQUENCE [LARGE SCALE GENOMIC DNA]</scope>
    <source>
        <strain evidence="5">JCM 16545</strain>
    </source>
</reference>
<gene>
    <name evidence="4" type="primary">egtD</name>
    <name evidence="4" type="ORF">ACFSKU_10900</name>
</gene>
<evidence type="ECO:0000256" key="1">
    <source>
        <dbReference type="ARBA" id="ARBA00022603"/>
    </source>
</evidence>
<dbReference type="SUPFAM" id="SSF53335">
    <property type="entry name" value="S-adenosyl-L-methionine-dependent methyltransferases"/>
    <property type="match status" value="1"/>
</dbReference>
<dbReference type="InterPro" id="IPR017804">
    <property type="entry name" value="MeTrfase_EgtD-like"/>
</dbReference>
<organism evidence="4 5">
    <name type="scientific">Pontibacter silvestris</name>
    <dbReference type="NCBI Taxonomy" id="2305183"/>
    <lineage>
        <taxon>Bacteria</taxon>
        <taxon>Pseudomonadati</taxon>
        <taxon>Bacteroidota</taxon>
        <taxon>Cytophagia</taxon>
        <taxon>Cytophagales</taxon>
        <taxon>Hymenobacteraceae</taxon>
        <taxon>Pontibacter</taxon>
    </lineage>
</organism>
<sequence length="332" mass="38177">MNSTNCPVDALAQTDTLLEKFCKEVLEGLQSKPKRLQSKYFYDKEGDRLFQQIMACPEYYLTDCEEEIFRNKTKELASIITSHSSPFDLIELGAGDATKSQYLLQYLADTQETFTYMPIDISGNILSILESRLKREINGLNIRSLEGEYFDMLGRAAELSHRRKVVLFLGANIGNMEPQAANAFCRELRARLKPGDLVLMGFDLKKHPKLILDAYSDRAGITSRFNLNLLERINRELDGEFNLDQFEHYQSYDPLTGACRSYLVSKTDQEVLVAGQPIDFRQDEIISMEISQKYDPEEITSMAKQADFMPIGYLTDSRNWFLDTFWQCVDSY</sequence>
<dbReference type="PANTHER" id="PTHR43397">
    <property type="entry name" value="ERGOTHIONEINE BIOSYNTHESIS PROTEIN 1"/>
    <property type="match status" value="1"/>
</dbReference>
<dbReference type="EMBL" id="JBHUHV010000034">
    <property type="protein sequence ID" value="MFD2067391.1"/>
    <property type="molecule type" value="Genomic_DNA"/>
</dbReference>
<keyword evidence="1 4" id="KW-0489">Methyltransferase</keyword>
<dbReference type="InterPro" id="IPR029063">
    <property type="entry name" value="SAM-dependent_MTases_sf"/>
</dbReference>
<evidence type="ECO:0000259" key="3">
    <source>
        <dbReference type="Pfam" id="PF10017"/>
    </source>
</evidence>
<dbReference type="InterPro" id="IPR051128">
    <property type="entry name" value="EgtD_Methyltrsf_superfamily"/>
</dbReference>
<dbReference type="EC" id="2.1.1.44" evidence="4"/>
<evidence type="ECO:0000256" key="2">
    <source>
        <dbReference type="ARBA" id="ARBA00022679"/>
    </source>
</evidence>
<dbReference type="PIRSF" id="PIRSF018005">
    <property type="entry name" value="UCP018005"/>
    <property type="match status" value="1"/>
</dbReference>
<dbReference type="RefSeq" id="WP_229962638.1">
    <property type="nucleotide sequence ID" value="NZ_JAJJWI010000028.1"/>
</dbReference>
<dbReference type="InterPro" id="IPR035094">
    <property type="entry name" value="EgtD"/>
</dbReference>
<name>A0ABW4WYE3_9BACT</name>
<dbReference type="InterPro" id="IPR019257">
    <property type="entry name" value="MeTrfase_dom"/>
</dbReference>
<evidence type="ECO:0000313" key="4">
    <source>
        <dbReference type="EMBL" id="MFD2067391.1"/>
    </source>
</evidence>
<dbReference type="Gene3D" id="3.40.50.150">
    <property type="entry name" value="Vaccinia Virus protein VP39"/>
    <property type="match status" value="1"/>
</dbReference>
<feature type="domain" description="Histidine-specific methyltransferase SAM-dependent" evidence="3">
    <location>
        <begin position="23"/>
        <end position="327"/>
    </location>
</feature>
<accession>A0ABW4WYE3</accession>
<keyword evidence="5" id="KW-1185">Reference proteome</keyword>
<comment type="caution">
    <text evidence="4">The sequence shown here is derived from an EMBL/GenBank/DDBJ whole genome shotgun (WGS) entry which is preliminary data.</text>
</comment>
<keyword evidence="2 4" id="KW-0808">Transferase</keyword>
<proteinExistence type="predicted"/>
<dbReference type="GO" id="GO:0052706">
    <property type="term" value="F:L-histidine N(alpha)-methyltransferase activity"/>
    <property type="evidence" value="ECO:0007669"/>
    <property type="project" value="UniProtKB-EC"/>
</dbReference>